<evidence type="ECO:0000313" key="11">
    <source>
        <dbReference type="Proteomes" id="UP001556118"/>
    </source>
</evidence>
<feature type="transmembrane region" description="Helical" evidence="7">
    <location>
        <begin position="6"/>
        <end position="27"/>
    </location>
</feature>
<keyword evidence="6 7" id="KW-0472">Membrane</keyword>
<dbReference type="Gene3D" id="3.30.240.20">
    <property type="entry name" value="bsu07140 like domains"/>
    <property type="match status" value="1"/>
</dbReference>
<dbReference type="InterPro" id="IPR007353">
    <property type="entry name" value="DUF421"/>
</dbReference>
<evidence type="ECO:0000256" key="3">
    <source>
        <dbReference type="ARBA" id="ARBA00022475"/>
    </source>
</evidence>
<comment type="subcellular location">
    <subcellularLocation>
        <location evidence="1">Cell membrane</location>
        <topology evidence="1">Multi-pass membrane protein</topology>
    </subcellularLocation>
</comment>
<dbReference type="InterPro" id="IPR023090">
    <property type="entry name" value="UPF0702_alpha/beta_dom_sf"/>
</dbReference>
<keyword evidence="11" id="KW-1185">Reference proteome</keyword>
<dbReference type="Pfam" id="PF04239">
    <property type="entry name" value="DUF421"/>
    <property type="match status" value="1"/>
</dbReference>
<evidence type="ECO:0000259" key="9">
    <source>
        <dbReference type="Pfam" id="PF20730"/>
    </source>
</evidence>
<evidence type="ECO:0000259" key="8">
    <source>
        <dbReference type="Pfam" id="PF04239"/>
    </source>
</evidence>
<feature type="transmembrane region" description="Helical" evidence="7">
    <location>
        <begin position="39"/>
        <end position="58"/>
    </location>
</feature>
<evidence type="ECO:0000256" key="6">
    <source>
        <dbReference type="ARBA" id="ARBA00023136"/>
    </source>
</evidence>
<dbReference type="InterPro" id="IPR048454">
    <property type="entry name" value="YetF_N"/>
</dbReference>
<feature type="domain" description="YetF-like N-terminal transmembrane" evidence="9">
    <location>
        <begin position="17"/>
        <end position="80"/>
    </location>
</feature>
<sequence>MLFDNLQGLLRVVVISVLAYGVLVVVLRVTGKRALAKLNAFDFVVTIALGSTLATVLLTQDVALAEGAMAFAMLALLQWLVSRFSISSTRFRDLIRSQPRLLLEEGRLLDGAMADERVTEPEVDSAIRNAGIGRREEVAAVVLETDGSMSVIKKADGPLTVLKHVRR</sequence>
<dbReference type="Pfam" id="PF20730">
    <property type="entry name" value="YetF_N"/>
    <property type="match status" value="1"/>
</dbReference>
<evidence type="ECO:0000256" key="2">
    <source>
        <dbReference type="ARBA" id="ARBA00006448"/>
    </source>
</evidence>
<dbReference type="Proteomes" id="UP001556118">
    <property type="component" value="Unassembled WGS sequence"/>
</dbReference>
<evidence type="ECO:0000256" key="5">
    <source>
        <dbReference type="ARBA" id="ARBA00022989"/>
    </source>
</evidence>
<feature type="domain" description="YetF C-terminal" evidence="8">
    <location>
        <begin position="88"/>
        <end position="156"/>
    </location>
</feature>
<comment type="caution">
    <text evidence="10">The sequence shown here is derived from an EMBL/GenBank/DDBJ whole genome shotgun (WGS) entry which is preliminary data.</text>
</comment>
<protein>
    <submittedName>
        <fullName evidence="10">DUF421 domain-containing protein</fullName>
    </submittedName>
</protein>
<accession>A0ABV3R789</accession>
<evidence type="ECO:0000256" key="7">
    <source>
        <dbReference type="SAM" id="Phobius"/>
    </source>
</evidence>
<dbReference type="EMBL" id="JBFNXR010000012">
    <property type="protein sequence ID" value="MEW9853692.1"/>
    <property type="molecule type" value="Genomic_DNA"/>
</dbReference>
<name>A0ABV3R789_9SPHN</name>
<organism evidence="10 11">
    <name type="scientific">Novosphingobium rhizovicinum</name>
    <dbReference type="NCBI Taxonomy" id="3228928"/>
    <lineage>
        <taxon>Bacteria</taxon>
        <taxon>Pseudomonadati</taxon>
        <taxon>Pseudomonadota</taxon>
        <taxon>Alphaproteobacteria</taxon>
        <taxon>Sphingomonadales</taxon>
        <taxon>Sphingomonadaceae</taxon>
        <taxon>Novosphingobium</taxon>
    </lineage>
</organism>
<dbReference type="PANTHER" id="PTHR34582">
    <property type="entry name" value="UPF0702 TRANSMEMBRANE PROTEIN YCAP"/>
    <property type="match status" value="1"/>
</dbReference>
<comment type="similarity">
    <text evidence="2">Belongs to the UPF0702 family.</text>
</comment>
<reference evidence="10 11" key="1">
    <citation type="submission" date="2024-06" db="EMBL/GenBank/DDBJ databases">
        <title>Novosphingobium rhizovicinus M1R2S20.</title>
        <authorList>
            <person name="Sun J.-Q."/>
        </authorList>
    </citation>
    <scope>NUCLEOTIDE SEQUENCE [LARGE SCALE GENOMIC DNA]</scope>
    <source>
        <strain evidence="10 11">M1R2S20</strain>
    </source>
</reference>
<dbReference type="PANTHER" id="PTHR34582:SF6">
    <property type="entry name" value="UPF0702 TRANSMEMBRANE PROTEIN YCAP"/>
    <property type="match status" value="1"/>
</dbReference>
<keyword evidence="4 7" id="KW-0812">Transmembrane</keyword>
<proteinExistence type="inferred from homology"/>
<gene>
    <name evidence="10" type="ORF">ABUH87_00590</name>
</gene>
<keyword evidence="5 7" id="KW-1133">Transmembrane helix</keyword>
<dbReference type="RefSeq" id="WP_367767865.1">
    <property type="nucleotide sequence ID" value="NZ_JBFNXR010000012.1"/>
</dbReference>
<keyword evidence="3" id="KW-1003">Cell membrane</keyword>
<feature type="transmembrane region" description="Helical" evidence="7">
    <location>
        <begin position="64"/>
        <end position="86"/>
    </location>
</feature>
<evidence type="ECO:0000256" key="1">
    <source>
        <dbReference type="ARBA" id="ARBA00004651"/>
    </source>
</evidence>
<evidence type="ECO:0000313" key="10">
    <source>
        <dbReference type="EMBL" id="MEW9853692.1"/>
    </source>
</evidence>
<evidence type="ECO:0000256" key="4">
    <source>
        <dbReference type="ARBA" id="ARBA00022692"/>
    </source>
</evidence>